<keyword evidence="3 5" id="KW-0479">Metal-binding</keyword>
<name>A0A9D0ZIS2_9FIRM</name>
<dbReference type="Pfam" id="PF02777">
    <property type="entry name" value="Sod_Fe_C"/>
    <property type="match status" value="1"/>
</dbReference>
<evidence type="ECO:0000259" key="7">
    <source>
        <dbReference type="Pfam" id="PF00081"/>
    </source>
</evidence>
<evidence type="ECO:0000313" key="10">
    <source>
        <dbReference type="Proteomes" id="UP000886787"/>
    </source>
</evidence>
<feature type="binding site" evidence="5">
    <location>
        <position position="169"/>
    </location>
    <ligand>
        <name>Mn(2+)</name>
        <dbReference type="ChEBI" id="CHEBI:29035"/>
    </ligand>
</feature>
<dbReference type="GO" id="GO:0005737">
    <property type="term" value="C:cytoplasm"/>
    <property type="evidence" value="ECO:0007669"/>
    <property type="project" value="TreeGrafter"/>
</dbReference>
<dbReference type="GO" id="GO:0046872">
    <property type="term" value="F:metal ion binding"/>
    <property type="evidence" value="ECO:0007669"/>
    <property type="project" value="UniProtKB-KW"/>
</dbReference>
<dbReference type="PROSITE" id="PS00088">
    <property type="entry name" value="SOD_MN"/>
    <property type="match status" value="1"/>
</dbReference>
<dbReference type="EC" id="1.15.1.1" evidence="2 6"/>
<evidence type="ECO:0000256" key="4">
    <source>
        <dbReference type="ARBA" id="ARBA00023002"/>
    </source>
</evidence>
<dbReference type="PRINTS" id="PR01703">
    <property type="entry name" value="MNSODISMTASE"/>
</dbReference>
<dbReference type="GO" id="GO:0004784">
    <property type="term" value="F:superoxide dismutase activity"/>
    <property type="evidence" value="ECO:0007669"/>
    <property type="project" value="UniProtKB-EC"/>
</dbReference>
<dbReference type="Gene3D" id="1.10.287.990">
    <property type="entry name" value="Fe,Mn superoxide dismutase (SOD) domain"/>
    <property type="match status" value="1"/>
</dbReference>
<dbReference type="PANTHER" id="PTHR43595:SF2">
    <property type="entry name" value="SMALL RIBOSOMAL SUBUNIT PROTEIN MS42"/>
    <property type="match status" value="1"/>
</dbReference>
<evidence type="ECO:0000256" key="6">
    <source>
        <dbReference type="RuleBase" id="RU000414"/>
    </source>
</evidence>
<comment type="similarity">
    <text evidence="1 6">Belongs to the iron/manganese superoxide dismutase family.</text>
</comment>
<dbReference type="InterPro" id="IPR019833">
    <property type="entry name" value="Mn/Fe_SOD_BS"/>
</dbReference>
<reference evidence="9" key="2">
    <citation type="journal article" date="2021" name="PeerJ">
        <title>Extensive microbial diversity within the chicken gut microbiome revealed by metagenomics and culture.</title>
        <authorList>
            <person name="Gilroy R."/>
            <person name="Ravi A."/>
            <person name="Getino M."/>
            <person name="Pursley I."/>
            <person name="Horton D.L."/>
            <person name="Alikhan N.F."/>
            <person name="Baker D."/>
            <person name="Gharbi K."/>
            <person name="Hall N."/>
            <person name="Watson M."/>
            <person name="Adriaenssens E.M."/>
            <person name="Foster-Nyarko E."/>
            <person name="Jarju S."/>
            <person name="Secka A."/>
            <person name="Antonio M."/>
            <person name="Oren A."/>
            <person name="Chaudhuri R.R."/>
            <person name="La Ragione R."/>
            <person name="Hildebrand F."/>
            <person name="Pallen M.J."/>
        </authorList>
    </citation>
    <scope>NUCLEOTIDE SEQUENCE</scope>
    <source>
        <strain evidence="9">ChiSjej1B19-3389</strain>
    </source>
</reference>
<protein>
    <recommendedName>
        <fullName evidence="2 6">Superoxide dismutase</fullName>
        <ecNumber evidence="2 6">1.15.1.1</ecNumber>
    </recommendedName>
</protein>
<evidence type="ECO:0000256" key="5">
    <source>
        <dbReference type="PIRSR" id="PIRSR000349-1"/>
    </source>
</evidence>
<evidence type="ECO:0000313" key="9">
    <source>
        <dbReference type="EMBL" id="HIQ81357.1"/>
    </source>
</evidence>
<feature type="binding site" evidence="5">
    <location>
        <position position="86"/>
    </location>
    <ligand>
        <name>Mn(2+)</name>
        <dbReference type="ChEBI" id="CHEBI:29035"/>
    </ligand>
</feature>
<dbReference type="Pfam" id="PF00081">
    <property type="entry name" value="Sod_Fe_N"/>
    <property type="match status" value="1"/>
</dbReference>
<feature type="domain" description="Manganese/iron superoxide dismutase N-terminal" evidence="7">
    <location>
        <begin position="7"/>
        <end position="92"/>
    </location>
</feature>
<reference evidence="9" key="1">
    <citation type="submission" date="2020-10" db="EMBL/GenBank/DDBJ databases">
        <authorList>
            <person name="Gilroy R."/>
        </authorList>
    </citation>
    <scope>NUCLEOTIDE SEQUENCE</scope>
    <source>
        <strain evidence="9">ChiSjej1B19-3389</strain>
    </source>
</reference>
<dbReference type="InterPro" id="IPR036324">
    <property type="entry name" value="Mn/Fe_SOD_N_sf"/>
</dbReference>
<dbReference type="AlphaFoldDB" id="A0A9D0ZIS2"/>
<dbReference type="InterPro" id="IPR019832">
    <property type="entry name" value="Mn/Fe_SOD_C"/>
</dbReference>
<feature type="binding site" evidence="5">
    <location>
        <position position="173"/>
    </location>
    <ligand>
        <name>Mn(2+)</name>
        <dbReference type="ChEBI" id="CHEBI:29035"/>
    </ligand>
</feature>
<dbReference type="Gene3D" id="3.55.40.20">
    <property type="entry name" value="Iron/manganese superoxide dismutase, C-terminal domain"/>
    <property type="match status" value="1"/>
</dbReference>
<dbReference type="EMBL" id="DVFW01000047">
    <property type="protein sequence ID" value="HIQ81357.1"/>
    <property type="molecule type" value="Genomic_DNA"/>
</dbReference>
<proteinExistence type="inferred from homology"/>
<dbReference type="PIRSF" id="PIRSF000349">
    <property type="entry name" value="SODismutase"/>
    <property type="match status" value="1"/>
</dbReference>
<dbReference type="InterPro" id="IPR036314">
    <property type="entry name" value="SOD_C_sf"/>
</dbReference>
<dbReference type="InterPro" id="IPR019831">
    <property type="entry name" value="Mn/Fe_SOD_N"/>
</dbReference>
<evidence type="ECO:0000256" key="3">
    <source>
        <dbReference type="ARBA" id="ARBA00022723"/>
    </source>
</evidence>
<comment type="catalytic activity">
    <reaction evidence="6">
        <text>2 superoxide + 2 H(+) = H2O2 + O2</text>
        <dbReference type="Rhea" id="RHEA:20696"/>
        <dbReference type="ChEBI" id="CHEBI:15378"/>
        <dbReference type="ChEBI" id="CHEBI:15379"/>
        <dbReference type="ChEBI" id="CHEBI:16240"/>
        <dbReference type="ChEBI" id="CHEBI:18421"/>
        <dbReference type="EC" id="1.15.1.1"/>
    </reaction>
</comment>
<comment type="caution">
    <text evidence="9">The sequence shown here is derived from an EMBL/GenBank/DDBJ whole genome shotgun (WGS) entry which is preliminary data.</text>
</comment>
<evidence type="ECO:0000259" key="8">
    <source>
        <dbReference type="Pfam" id="PF02777"/>
    </source>
</evidence>
<evidence type="ECO:0000256" key="1">
    <source>
        <dbReference type="ARBA" id="ARBA00008714"/>
    </source>
</evidence>
<gene>
    <name evidence="9" type="ORF">IAD32_08780</name>
</gene>
<feature type="domain" description="Manganese/iron superoxide dismutase C-terminal" evidence="8">
    <location>
        <begin position="101"/>
        <end position="202"/>
    </location>
</feature>
<feature type="binding site" evidence="5">
    <location>
        <position position="31"/>
    </location>
    <ligand>
        <name>Mn(2+)</name>
        <dbReference type="ChEBI" id="CHEBI:29035"/>
    </ligand>
</feature>
<dbReference type="SUPFAM" id="SSF46609">
    <property type="entry name" value="Fe,Mn superoxide dismutase (SOD), N-terminal domain"/>
    <property type="match status" value="1"/>
</dbReference>
<dbReference type="Proteomes" id="UP000886787">
    <property type="component" value="Unassembled WGS sequence"/>
</dbReference>
<dbReference type="PANTHER" id="PTHR43595">
    <property type="entry name" value="37S RIBOSOMAL PROTEIN S26, MITOCHONDRIAL"/>
    <property type="match status" value="1"/>
</dbReference>
<comment type="function">
    <text evidence="6">Destroys radicals which are normally produced within the cells and which are toxic to biological systems.</text>
</comment>
<accession>A0A9D0ZIS2</accession>
<dbReference type="InterPro" id="IPR001189">
    <property type="entry name" value="Mn/Fe_SOD"/>
</dbReference>
<organism evidence="9 10">
    <name type="scientific">Candidatus Scatavimonas merdigallinarum</name>
    <dbReference type="NCBI Taxonomy" id="2840914"/>
    <lineage>
        <taxon>Bacteria</taxon>
        <taxon>Bacillati</taxon>
        <taxon>Bacillota</taxon>
        <taxon>Clostridia</taxon>
        <taxon>Eubacteriales</taxon>
        <taxon>Oscillospiraceae</taxon>
        <taxon>Oscillospiraceae incertae sedis</taxon>
        <taxon>Candidatus Scatavimonas</taxon>
    </lineage>
</organism>
<keyword evidence="4 6" id="KW-0560">Oxidoreductase</keyword>
<sequence length="205" mass="23812">MPDRYPFSLPPLPYAYDALEPIISKENIYRHYNQYAQGYVDRLNQTLSEYPQFQDWSLKALVVYADSFPIGIRTQIHNYAGGLYNHILYFGSVSEKRNTYPSGALLRELNRTYGSFEKFQTAFKSCALSVAGSGNAWLTYNAACRLQIICTSNQDTPPLSILNPLLVVDLWEHAYYHTFYFDRETYLDNWMKVVDWDIVSARYSC</sequence>
<evidence type="ECO:0000256" key="2">
    <source>
        <dbReference type="ARBA" id="ARBA00012682"/>
    </source>
</evidence>
<dbReference type="SUPFAM" id="SSF54719">
    <property type="entry name" value="Fe,Mn superoxide dismutase (SOD), C-terminal domain"/>
    <property type="match status" value="1"/>
</dbReference>